<dbReference type="Proteomes" id="UP001161160">
    <property type="component" value="Unassembled WGS sequence"/>
</dbReference>
<sequence>MASGFRKNQVAVSTLFQVCVWWTLALYYGATFGQEVEARAYSNAPIGLNFASAGIAQASSGSYTLTSEVTSFTHILDINGQSGKISLIIPYAELTGSKNVNSQTINASTNGFSDPVLKASINLYGAPALDSEEFKSYQQDLIVGASLNASIPWGSYSNQQLINVGANRWFIQPGVGASQAIGPWRLELEGAATIFTSNTSYIGSNTFSENPIYSTQTHVIYYFPSTAWLSIDTTYFIGGQAFVNGTPINGSQENWRFGSTFSYPIDKHNAIRLSASTGISSRTNNSFDLLGLSWQYRWGPGL</sequence>
<accession>A0AA43M7M1</accession>
<proteinExistence type="predicted"/>
<dbReference type="AlphaFoldDB" id="A0AA43M7M1"/>
<protein>
    <recommendedName>
        <fullName evidence="3">Transporter</fullName>
    </recommendedName>
</protein>
<reference evidence="1" key="1">
    <citation type="submission" date="2023-04" db="EMBL/GenBank/DDBJ databases">
        <title>Genome Encyclopedia of Bacteria and Archaea VI: Functional Genomics of Type Strains.</title>
        <authorList>
            <person name="Whitman W."/>
        </authorList>
    </citation>
    <scope>NUCLEOTIDE SEQUENCE</scope>
    <source>
        <strain evidence="1">Enz.4-51</strain>
    </source>
</reference>
<evidence type="ECO:0000313" key="2">
    <source>
        <dbReference type="Proteomes" id="UP001161160"/>
    </source>
</evidence>
<dbReference type="EMBL" id="JARXYA010000004">
    <property type="protein sequence ID" value="MDH6503686.1"/>
    <property type="molecule type" value="Genomic_DNA"/>
</dbReference>
<keyword evidence="2" id="KW-1185">Reference proteome</keyword>
<organism evidence="1 2">
    <name type="scientific">Polynucleobacter sphagniphilus</name>
    <dbReference type="NCBI Taxonomy" id="1743169"/>
    <lineage>
        <taxon>Bacteria</taxon>
        <taxon>Pseudomonadati</taxon>
        <taxon>Pseudomonadota</taxon>
        <taxon>Betaproteobacteria</taxon>
        <taxon>Burkholderiales</taxon>
        <taxon>Burkholderiaceae</taxon>
        <taxon>Polynucleobacter</taxon>
    </lineage>
</organism>
<evidence type="ECO:0008006" key="3">
    <source>
        <dbReference type="Google" id="ProtNLM"/>
    </source>
</evidence>
<gene>
    <name evidence="1" type="ORF">M2127_000979</name>
</gene>
<dbReference type="InterPro" id="IPR025737">
    <property type="entry name" value="FApF"/>
</dbReference>
<dbReference type="Pfam" id="PF13557">
    <property type="entry name" value="Phenol_MetA_deg"/>
    <property type="match status" value="1"/>
</dbReference>
<name>A0AA43M7M1_9BURK</name>
<evidence type="ECO:0000313" key="1">
    <source>
        <dbReference type="EMBL" id="MDH6503686.1"/>
    </source>
</evidence>
<comment type="caution">
    <text evidence="1">The sequence shown here is derived from an EMBL/GenBank/DDBJ whole genome shotgun (WGS) entry which is preliminary data.</text>
</comment>